<evidence type="ECO:0000256" key="9">
    <source>
        <dbReference type="ARBA" id="ARBA00023136"/>
    </source>
</evidence>
<dbReference type="Proteomes" id="UP000285301">
    <property type="component" value="Unassembled WGS sequence"/>
</dbReference>
<evidence type="ECO:0000256" key="4">
    <source>
        <dbReference type="ARBA" id="ARBA00022679"/>
    </source>
</evidence>
<keyword evidence="5" id="KW-0812">Transmembrane</keyword>
<evidence type="ECO:0000256" key="3">
    <source>
        <dbReference type="ARBA" id="ARBA00022676"/>
    </source>
</evidence>
<dbReference type="FunFam" id="3.90.550.50:FF:000001">
    <property type="entry name" value="Hexosyltransferase"/>
    <property type="match status" value="1"/>
</dbReference>
<evidence type="ECO:0000256" key="10">
    <source>
        <dbReference type="ARBA" id="ARBA00023180"/>
    </source>
</evidence>
<evidence type="ECO:0000313" key="12">
    <source>
        <dbReference type="EMBL" id="RWS17755.1"/>
    </source>
</evidence>
<dbReference type="GO" id="GO:0006493">
    <property type="term" value="P:protein O-linked glycosylation"/>
    <property type="evidence" value="ECO:0007669"/>
    <property type="project" value="TreeGrafter"/>
</dbReference>
<comment type="caution">
    <text evidence="12">The sequence shown here is derived from an EMBL/GenBank/DDBJ whole genome shotgun (WGS) entry which is preliminary data.</text>
</comment>
<reference evidence="12 13" key="1">
    <citation type="journal article" date="2018" name="Gigascience">
        <title>Genomes of trombidid mites reveal novel predicted allergens and laterally-transferred genes associated with secondary metabolism.</title>
        <authorList>
            <person name="Dong X."/>
            <person name="Chaisiri K."/>
            <person name="Xia D."/>
            <person name="Armstrong S.D."/>
            <person name="Fang Y."/>
            <person name="Donnelly M.J."/>
            <person name="Kadowaki T."/>
            <person name="McGarry J.W."/>
            <person name="Darby A.C."/>
            <person name="Makepeace B.L."/>
        </authorList>
    </citation>
    <scope>NUCLEOTIDE SEQUENCE [LARGE SCALE GENOMIC DNA]</scope>
    <source>
        <strain evidence="12">UoL-WK</strain>
    </source>
</reference>
<keyword evidence="8 11" id="KW-0333">Golgi apparatus</keyword>
<evidence type="ECO:0000256" key="2">
    <source>
        <dbReference type="ARBA" id="ARBA00008661"/>
    </source>
</evidence>
<dbReference type="PANTHER" id="PTHR11214">
    <property type="entry name" value="BETA-1,3-N-ACETYLGLUCOSAMINYLTRANSFERASE"/>
    <property type="match status" value="1"/>
</dbReference>
<gene>
    <name evidence="12" type="ORF">B4U79_02519</name>
</gene>
<keyword evidence="10" id="KW-0325">Glycoprotein</keyword>
<sequence length="352" mass="41426">MVRWTRRWYRFLVLSICLSFLYILSDFRNERISKENDAAESNIRSFRPEKHFTRSKVDLKSAIDTSPNRLLHINDFRFLKNASHVCNDKDVYLAAFVHSAPSNFEKRRVIRMTWAAKHSQKQLRLKVVFLIGLPNNHSIQSLLDREQAQFGDLVQANFIDTYKNLTLKHLMGYKWILQFCNSSKFVMKADDDAFIDVYKVVQVLKNSFDNLEEVPKNILSCSLFPDGTLTKREGKWSLSMSEYPFDTYPSYCSGVAYFATPDVIYDLYKTASEMKLIVWIDDLFVTGIVASALRLRLQPLNLKFTYNDKDLRKWLARNDDKPSPYMVADIGYVDDWKFFMLKLWEKTSRVWK</sequence>
<evidence type="ECO:0000313" key="13">
    <source>
        <dbReference type="Proteomes" id="UP000285301"/>
    </source>
</evidence>
<keyword evidence="4 12" id="KW-0808">Transferase</keyword>
<accession>A0A3S3QCW6</accession>
<dbReference type="EC" id="2.4.1.-" evidence="11"/>
<name>A0A3S3QCW6_9ACAR</name>
<evidence type="ECO:0000256" key="1">
    <source>
        <dbReference type="ARBA" id="ARBA00004323"/>
    </source>
</evidence>
<dbReference type="GO" id="GO:0000139">
    <property type="term" value="C:Golgi membrane"/>
    <property type="evidence" value="ECO:0007669"/>
    <property type="project" value="UniProtKB-SubCell"/>
</dbReference>
<keyword evidence="6" id="KW-0735">Signal-anchor</keyword>
<evidence type="ECO:0000256" key="11">
    <source>
        <dbReference type="RuleBase" id="RU363063"/>
    </source>
</evidence>
<organism evidence="12 13">
    <name type="scientific">Dinothrombium tinctorium</name>
    <dbReference type="NCBI Taxonomy" id="1965070"/>
    <lineage>
        <taxon>Eukaryota</taxon>
        <taxon>Metazoa</taxon>
        <taxon>Ecdysozoa</taxon>
        <taxon>Arthropoda</taxon>
        <taxon>Chelicerata</taxon>
        <taxon>Arachnida</taxon>
        <taxon>Acari</taxon>
        <taxon>Acariformes</taxon>
        <taxon>Trombidiformes</taxon>
        <taxon>Prostigmata</taxon>
        <taxon>Anystina</taxon>
        <taxon>Parasitengona</taxon>
        <taxon>Trombidioidea</taxon>
        <taxon>Trombidiidae</taxon>
        <taxon>Dinothrombium</taxon>
    </lineage>
</organism>
<evidence type="ECO:0000256" key="8">
    <source>
        <dbReference type="ARBA" id="ARBA00023034"/>
    </source>
</evidence>
<dbReference type="EMBL" id="NCKU01000040">
    <property type="protein sequence ID" value="RWS17755.1"/>
    <property type="molecule type" value="Genomic_DNA"/>
</dbReference>
<dbReference type="PANTHER" id="PTHR11214:SF376">
    <property type="entry name" value="HEXOSYLTRANSFERASE"/>
    <property type="match status" value="1"/>
</dbReference>
<keyword evidence="3 11" id="KW-0328">Glycosyltransferase</keyword>
<dbReference type="GO" id="GO:0016758">
    <property type="term" value="F:hexosyltransferase activity"/>
    <property type="evidence" value="ECO:0007669"/>
    <property type="project" value="InterPro"/>
</dbReference>
<dbReference type="STRING" id="1965070.A0A3S3QCW6"/>
<dbReference type="AlphaFoldDB" id="A0A3S3QCW6"/>
<keyword evidence="9" id="KW-0472">Membrane</keyword>
<dbReference type="Pfam" id="PF01762">
    <property type="entry name" value="Galactosyl_T"/>
    <property type="match status" value="1"/>
</dbReference>
<evidence type="ECO:0000256" key="5">
    <source>
        <dbReference type="ARBA" id="ARBA00022692"/>
    </source>
</evidence>
<dbReference type="OrthoDB" id="115198at2759"/>
<keyword evidence="7" id="KW-1133">Transmembrane helix</keyword>
<evidence type="ECO:0000256" key="7">
    <source>
        <dbReference type="ARBA" id="ARBA00022989"/>
    </source>
</evidence>
<keyword evidence="13" id="KW-1185">Reference proteome</keyword>
<protein>
    <recommendedName>
        <fullName evidence="11">Hexosyltransferase</fullName>
        <ecNumber evidence="11">2.4.1.-</ecNumber>
    </recommendedName>
</protein>
<proteinExistence type="inferred from homology"/>
<dbReference type="Gene3D" id="3.90.550.50">
    <property type="match status" value="1"/>
</dbReference>
<dbReference type="InterPro" id="IPR002659">
    <property type="entry name" value="Glyco_trans_31"/>
</dbReference>
<comment type="similarity">
    <text evidence="2 11">Belongs to the glycosyltransferase 31 family.</text>
</comment>
<comment type="subcellular location">
    <subcellularLocation>
        <location evidence="1 11">Golgi apparatus membrane</location>
        <topology evidence="1 11">Single-pass type II membrane protein</topology>
    </subcellularLocation>
</comment>
<evidence type="ECO:0000256" key="6">
    <source>
        <dbReference type="ARBA" id="ARBA00022968"/>
    </source>
</evidence>